<keyword evidence="3" id="KW-1185">Reference proteome</keyword>
<dbReference type="EMBL" id="JANJOU010000001">
    <property type="protein sequence ID" value="MCR0980809.1"/>
    <property type="molecule type" value="Genomic_DNA"/>
</dbReference>
<gene>
    <name evidence="2" type="ORF">NRP21_01960</name>
</gene>
<evidence type="ECO:0000313" key="3">
    <source>
        <dbReference type="Proteomes" id="UP001524642"/>
    </source>
</evidence>
<sequence>MVHRKPHLPEKTCATCGRPFSWRRKWARDWDAVRHCSDACRSGRHPAAKKNAEIVPTPLAPPGHRG</sequence>
<dbReference type="InterPro" id="IPR017136">
    <property type="entry name" value="UCP037205"/>
</dbReference>
<accession>A0ABT1X1F7</accession>
<comment type="caution">
    <text evidence="2">The sequence shown here is derived from an EMBL/GenBank/DDBJ whole genome shotgun (WGS) entry which is preliminary data.</text>
</comment>
<name>A0ABT1X1F7_9PROT</name>
<dbReference type="PANTHER" id="PTHR37463:SF1">
    <property type="entry name" value="DUF2256 DOMAIN-CONTAINING PROTEIN"/>
    <property type="match status" value="1"/>
</dbReference>
<protein>
    <submittedName>
        <fullName evidence="2">DUF2256 domain-containing protein</fullName>
    </submittedName>
</protein>
<evidence type="ECO:0000256" key="1">
    <source>
        <dbReference type="SAM" id="MobiDB-lite"/>
    </source>
</evidence>
<proteinExistence type="predicted"/>
<dbReference type="RefSeq" id="WP_257714478.1">
    <property type="nucleotide sequence ID" value="NZ_JANJOU010000001.1"/>
</dbReference>
<feature type="region of interest" description="Disordered" evidence="1">
    <location>
        <begin position="41"/>
        <end position="66"/>
    </location>
</feature>
<organism evidence="2 3">
    <name type="scientific">Roseomonas populi</name>
    <dbReference type="NCBI Taxonomy" id="3121582"/>
    <lineage>
        <taxon>Bacteria</taxon>
        <taxon>Pseudomonadati</taxon>
        <taxon>Pseudomonadota</taxon>
        <taxon>Alphaproteobacteria</taxon>
        <taxon>Acetobacterales</taxon>
        <taxon>Roseomonadaceae</taxon>
        <taxon>Roseomonas</taxon>
    </lineage>
</organism>
<evidence type="ECO:0000313" key="2">
    <source>
        <dbReference type="EMBL" id="MCR0980809.1"/>
    </source>
</evidence>
<dbReference type="PANTHER" id="PTHR37463">
    <property type="entry name" value="GSL3115 PROTEIN"/>
    <property type="match status" value="1"/>
</dbReference>
<reference evidence="2 3" key="1">
    <citation type="submission" date="2022-06" db="EMBL/GenBank/DDBJ databases">
        <title>Roseomonas CN29.</title>
        <authorList>
            <person name="Cheng Y."/>
            <person name="He X."/>
        </authorList>
    </citation>
    <scope>NUCLEOTIDE SEQUENCE [LARGE SCALE GENOMIC DNA]</scope>
    <source>
        <strain evidence="2 3">CN29</strain>
    </source>
</reference>
<dbReference type="Proteomes" id="UP001524642">
    <property type="component" value="Unassembled WGS sequence"/>
</dbReference>
<dbReference type="Pfam" id="PF10013">
    <property type="entry name" value="DUF2256"/>
    <property type="match status" value="1"/>
</dbReference>